<sequence>MEFFKHPKQVCMTYFEHFCFSMEMAYILGLGSLKAVIHAIYPDFYITSTTDAIDYIQKRLKTVGCR</sequence>
<dbReference type="AlphaFoldDB" id="A0A6C0ESN4"/>
<dbReference type="EMBL" id="MN738895">
    <property type="protein sequence ID" value="QHT30295.1"/>
    <property type="molecule type" value="Genomic_DNA"/>
</dbReference>
<protein>
    <submittedName>
        <fullName evidence="1">Uncharacterized protein</fullName>
    </submittedName>
</protein>
<organism evidence="1">
    <name type="scientific">viral metagenome</name>
    <dbReference type="NCBI Taxonomy" id="1070528"/>
    <lineage>
        <taxon>unclassified sequences</taxon>
        <taxon>metagenomes</taxon>
        <taxon>organismal metagenomes</taxon>
    </lineage>
</organism>
<reference evidence="1" key="1">
    <citation type="journal article" date="2020" name="Nature">
        <title>Giant virus diversity and host interactions through global metagenomics.</title>
        <authorList>
            <person name="Schulz F."/>
            <person name="Roux S."/>
            <person name="Paez-Espino D."/>
            <person name="Jungbluth S."/>
            <person name="Walsh D.A."/>
            <person name="Denef V.J."/>
            <person name="McMahon K.D."/>
            <person name="Konstantinidis K.T."/>
            <person name="Eloe-Fadrosh E.A."/>
            <person name="Kyrpides N.C."/>
            <person name="Woyke T."/>
        </authorList>
    </citation>
    <scope>NUCLEOTIDE SEQUENCE</scope>
    <source>
        <strain evidence="1">GVMAG-M-3300009149-34</strain>
    </source>
</reference>
<proteinExistence type="predicted"/>
<dbReference type="InterPro" id="IPR045936">
    <property type="entry name" value="DUF6356"/>
</dbReference>
<name>A0A6C0ESN4_9ZZZZ</name>
<evidence type="ECO:0000313" key="1">
    <source>
        <dbReference type="EMBL" id="QHT30295.1"/>
    </source>
</evidence>
<accession>A0A6C0ESN4</accession>
<dbReference type="Pfam" id="PF19883">
    <property type="entry name" value="DUF6356"/>
    <property type="match status" value="1"/>
</dbReference>